<evidence type="ECO:0000313" key="2">
    <source>
        <dbReference type="Proteomes" id="UP000001022"/>
    </source>
</evidence>
<dbReference type="Proteomes" id="UP000001022">
    <property type="component" value="Chromosome"/>
</dbReference>
<name>Q7VPE3_HAEDU</name>
<dbReference type="HOGENOM" id="CLU_1903757_0_0_6"/>
<proteinExistence type="predicted"/>
<dbReference type="EMBL" id="AE017143">
    <property type="protein sequence ID" value="AAP95138.1"/>
    <property type="molecule type" value="Genomic_DNA"/>
</dbReference>
<dbReference type="STRING" id="233412.HD_0143"/>
<organism evidence="1 2">
    <name type="scientific">Haemophilus ducreyi (strain 35000HP / ATCC 700724)</name>
    <dbReference type="NCBI Taxonomy" id="233412"/>
    <lineage>
        <taxon>Bacteria</taxon>
        <taxon>Pseudomonadati</taxon>
        <taxon>Pseudomonadota</taxon>
        <taxon>Gammaproteobacteria</taxon>
        <taxon>Pasteurellales</taxon>
        <taxon>Pasteurellaceae</taxon>
        <taxon>Haemophilus</taxon>
    </lineage>
</organism>
<reference evidence="2" key="1">
    <citation type="submission" date="2003-06" db="EMBL/GenBank/DDBJ databases">
        <title>The complete genome sequence of Haemophilus ducreyi.</title>
        <authorList>
            <person name="Munson R.S. Jr."/>
            <person name="Ray W.C."/>
            <person name="Mahairas G."/>
            <person name="Sabo P."/>
            <person name="Mungur R."/>
            <person name="Johnson L."/>
            <person name="Nguyen D."/>
            <person name="Wang J."/>
            <person name="Forst C."/>
            <person name="Hood L."/>
        </authorList>
    </citation>
    <scope>NUCLEOTIDE SEQUENCE [LARGE SCALE GENOMIC DNA]</scope>
    <source>
        <strain evidence="2">35000HP / ATCC 700724</strain>
    </source>
</reference>
<keyword evidence="2" id="KW-1185">Reference proteome</keyword>
<accession>Q7VPE3</accession>
<dbReference type="eggNOG" id="COG3941">
    <property type="taxonomic scope" value="Bacteria"/>
</dbReference>
<protein>
    <submittedName>
        <fullName evidence="1">Bacteriophage TM4 gp14-like protein</fullName>
    </submittedName>
</protein>
<dbReference type="AlphaFoldDB" id="Q7VPE3"/>
<sequence>MAQQLAMQASSAVGSWFGAAGSAAGAVTAATGGYISGPGTATSDSIPAWLSNGEFVVRAASVSRYGLGFLHAINRGQLPRFATGGLVSAPAAPRYREPGLSQHVGDERQAQAVASPVNIQPWLLIVPSCLPQD</sequence>
<dbReference type="KEGG" id="hdu:HD_0143"/>
<evidence type="ECO:0000313" key="1">
    <source>
        <dbReference type="EMBL" id="AAP95138.1"/>
    </source>
</evidence>
<gene>
    <name evidence="1" type="ordered locus">HD_0143</name>
</gene>